<feature type="region of interest" description="Disordered" evidence="1">
    <location>
        <begin position="1"/>
        <end position="48"/>
    </location>
</feature>
<evidence type="ECO:0000256" key="1">
    <source>
        <dbReference type="SAM" id="MobiDB-lite"/>
    </source>
</evidence>
<proteinExistence type="predicted"/>
<name>S8DHA7_9LAMI</name>
<comment type="caution">
    <text evidence="2">The sequence shown here is derived from an EMBL/GenBank/DDBJ whole genome shotgun (WGS) entry which is preliminary data.</text>
</comment>
<dbReference type="AlphaFoldDB" id="S8DHA7"/>
<evidence type="ECO:0000313" key="3">
    <source>
        <dbReference type="Proteomes" id="UP000015453"/>
    </source>
</evidence>
<feature type="compositionally biased region" description="Basic and acidic residues" evidence="1">
    <location>
        <begin position="1"/>
        <end position="10"/>
    </location>
</feature>
<reference evidence="2 3" key="1">
    <citation type="journal article" date="2013" name="BMC Genomics">
        <title>The miniature genome of a carnivorous plant Genlisea aurea contains a low number of genes and short non-coding sequences.</title>
        <authorList>
            <person name="Leushkin E.V."/>
            <person name="Sutormin R.A."/>
            <person name="Nabieva E.R."/>
            <person name="Penin A.A."/>
            <person name="Kondrashov A.S."/>
            <person name="Logacheva M.D."/>
        </authorList>
    </citation>
    <scope>NUCLEOTIDE SEQUENCE [LARGE SCALE GENOMIC DNA]</scope>
</reference>
<dbReference type="Proteomes" id="UP000015453">
    <property type="component" value="Unassembled WGS sequence"/>
</dbReference>
<gene>
    <name evidence="2" type="ORF">M569_16041</name>
</gene>
<sequence length="155" mass="17836">MSVDETKKFQSDSFSHHRKPKSAIEESDEEDLDKIQSASNSPAFTGDKKLFKPSQLDVFTTKNVADLQKLVCQLRIEQENNNRKLEAYKKKNKLAEEFIKERAKEIFEDGIKEGLEEALKHKKKLKEIKHKGESKPPTQIIPKVLIATQMARLNT</sequence>
<keyword evidence="3" id="KW-1185">Reference proteome</keyword>
<evidence type="ECO:0000313" key="2">
    <source>
        <dbReference type="EMBL" id="EPS58772.1"/>
    </source>
</evidence>
<protein>
    <submittedName>
        <fullName evidence="2">Uncharacterized protein</fullName>
    </submittedName>
</protein>
<organism evidence="2 3">
    <name type="scientific">Genlisea aurea</name>
    <dbReference type="NCBI Taxonomy" id="192259"/>
    <lineage>
        <taxon>Eukaryota</taxon>
        <taxon>Viridiplantae</taxon>
        <taxon>Streptophyta</taxon>
        <taxon>Embryophyta</taxon>
        <taxon>Tracheophyta</taxon>
        <taxon>Spermatophyta</taxon>
        <taxon>Magnoliopsida</taxon>
        <taxon>eudicotyledons</taxon>
        <taxon>Gunneridae</taxon>
        <taxon>Pentapetalae</taxon>
        <taxon>asterids</taxon>
        <taxon>lamiids</taxon>
        <taxon>Lamiales</taxon>
        <taxon>Lentibulariaceae</taxon>
        <taxon>Genlisea</taxon>
    </lineage>
</organism>
<dbReference type="EMBL" id="AUSU01008916">
    <property type="protein sequence ID" value="EPS58772.1"/>
    <property type="molecule type" value="Genomic_DNA"/>
</dbReference>
<accession>S8DHA7</accession>